<sequence length="430" mass="48969">MSSTDTIFLQPRPYARLAGMLLVVPLLPGPKPLKPLPAELWAEIFTHALEDGSSAVTQRTSTVGDVCKSFHEIMQPLLYNSVVFTRLQQFEKFFKRLHNADQKWDSIRRIPFSTPGRWVQNVDLSDLPFEGQAQAMHLDGMLSQLFQLTPFLSSFMINPAFLLSKRALASLAQRESSSNIRRLVGLSYLPPPTSAADEDPFVQLLRSCPNIEEFIIVGQGLDPTELEFNFSGSMDLPSLIAFKPLDLPKLRLISILSMHSSPLMQALLNSPLPSLRKLELTPYDDIPYPASLSTEFIIAHGKSLHSLQLLTPKSWPTRLRPSPERLLEYCPNLNHLSLETPLPDLRLTDAHQLRILSIARPTPDFWRVLEERLPFLPNLAVVRTRDVRWLRKGISSMAQGAGVQGEMREWKRRLERRNIQLLDTDWRRCE</sequence>
<evidence type="ECO:0008006" key="3">
    <source>
        <dbReference type="Google" id="ProtNLM"/>
    </source>
</evidence>
<protein>
    <recommendedName>
        <fullName evidence="3">F-box domain-containing protein</fullName>
    </recommendedName>
</protein>
<dbReference type="SUPFAM" id="SSF52047">
    <property type="entry name" value="RNI-like"/>
    <property type="match status" value="1"/>
</dbReference>
<dbReference type="OrthoDB" id="2595178at2759"/>
<comment type="caution">
    <text evidence="1">The sequence shown here is derived from an EMBL/GenBank/DDBJ whole genome shotgun (WGS) entry which is preliminary data.</text>
</comment>
<reference evidence="1" key="1">
    <citation type="submission" date="2020-11" db="EMBL/GenBank/DDBJ databases">
        <authorList>
            <consortium name="DOE Joint Genome Institute"/>
            <person name="Ahrendt S."/>
            <person name="Riley R."/>
            <person name="Andreopoulos W."/>
            <person name="Labutti K."/>
            <person name="Pangilinan J."/>
            <person name="Ruiz-Duenas F.J."/>
            <person name="Barrasa J.M."/>
            <person name="Sanchez-Garcia M."/>
            <person name="Camarero S."/>
            <person name="Miyauchi S."/>
            <person name="Serrano A."/>
            <person name="Linde D."/>
            <person name="Babiker R."/>
            <person name="Drula E."/>
            <person name="Ayuso-Fernandez I."/>
            <person name="Pacheco R."/>
            <person name="Padilla G."/>
            <person name="Ferreira P."/>
            <person name="Barriuso J."/>
            <person name="Kellner H."/>
            <person name="Castanera R."/>
            <person name="Alfaro M."/>
            <person name="Ramirez L."/>
            <person name="Pisabarro A.G."/>
            <person name="Kuo A."/>
            <person name="Tritt A."/>
            <person name="Lipzen A."/>
            <person name="He G."/>
            <person name="Yan M."/>
            <person name="Ng V."/>
            <person name="Cullen D."/>
            <person name="Martin F."/>
            <person name="Rosso M.-N."/>
            <person name="Henrissat B."/>
            <person name="Hibbett D."/>
            <person name="Martinez A.T."/>
            <person name="Grigoriev I.V."/>
        </authorList>
    </citation>
    <scope>NUCLEOTIDE SEQUENCE</scope>
    <source>
        <strain evidence="1">CBS 506.95</strain>
    </source>
</reference>
<dbReference type="InterPro" id="IPR032675">
    <property type="entry name" value="LRR_dom_sf"/>
</dbReference>
<dbReference type="Proteomes" id="UP000807306">
    <property type="component" value="Unassembled WGS sequence"/>
</dbReference>
<dbReference type="EMBL" id="MU157824">
    <property type="protein sequence ID" value="KAF9535877.1"/>
    <property type="molecule type" value="Genomic_DNA"/>
</dbReference>
<dbReference type="Gene3D" id="3.80.10.10">
    <property type="entry name" value="Ribonuclease Inhibitor"/>
    <property type="match status" value="1"/>
</dbReference>
<accession>A0A9P6JVV0</accession>
<organism evidence="1 2">
    <name type="scientific">Crepidotus variabilis</name>
    <dbReference type="NCBI Taxonomy" id="179855"/>
    <lineage>
        <taxon>Eukaryota</taxon>
        <taxon>Fungi</taxon>
        <taxon>Dikarya</taxon>
        <taxon>Basidiomycota</taxon>
        <taxon>Agaricomycotina</taxon>
        <taxon>Agaricomycetes</taxon>
        <taxon>Agaricomycetidae</taxon>
        <taxon>Agaricales</taxon>
        <taxon>Agaricineae</taxon>
        <taxon>Crepidotaceae</taxon>
        <taxon>Crepidotus</taxon>
    </lineage>
</organism>
<evidence type="ECO:0000313" key="1">
    <source>
        <dbReference type="EMBL" id="KAF9535877.1"/>
    </source>
</evidence>
<dbReference type="AlphaFoldDB" id="A0A9P6JVV0"/>
<evidence type="ECO:0000313" key="2">
    <source>
        <dbReference type="Proteomes" id="UP000807306"/>
    </source>
</evidence>
<keyword evidence="2" id="KW-1185">Reference proteome</keyword>
<gene>
    <name evidence="1" type="ORF">CPB83DRAFT_780161</name>
</gene>
<name>A0A9P6JVV0_9AGAR</name>
<proteinExistence type="predicted"/>